<keyword evidence="1 2" id="KW-0238">DNA-binding</keyword>
<dbReference type="Gene3D" id="1.10.357.10">
    <property type="entry name" value="Tetracycline Repressor, domain 2"/>
    <property type="match status" value="1"/>
</dbReference>
<dbReference type="PANTHER" id="PTHR47752">
    <property type="entry name" value="HTH-TYPE TRANSCRIPTIONAL REPRESSOR FABR"/>
    <property type="match status" value="1"/>
</dbReference>
<dbReference type="PROSITE" id="PS50977">
    <property type="entry name" value="HTH_TETR_2"/>
    <property type="match status" value="1"/>
</dbReference>
<dbReference type="EMBL" id="POSP01000004">
    <property type="protein sequence ID" value="PND36150.1"/>
    <property type="molecule type" value="Genomic_DNA"/>
</dbReference>
<sequence>MTPTLAPLPHAAALETPVSVLAVDAHEAPSVSGPGRKALITRDDIIQAALKLVGPHRSVSSLSLREVAREAGIAPNSFYRQFRDMDELAVALIELAGLSLRNIIGEARRRSIGGTSVVRSAVQAFMDQLSSNDVLLHILLREGTVGSDAFKHAVDRQLSFFEEELRQDLIRLAEANGTGLYEPGLTAKAITRLVFAIGSTAMDLPRDKLPELTEQLVVMVRMIVTGTQTMSVVGSPDQPPAARD</sequence>
<organism evidence="4 5">
    <name type="scientific">Kinneretia aquatilis</name>
    <dbReference type="NCBI Taxonomy" id="2070761"/>
    <lineage>
        <taxon>Bacteria</taxon>
        <taxon>Pseudomonadati</taxon>
        <taxon>Pseudomonadota</taxon>
        <taxon>Betaproteobacteria</taxon>
        <taxon>Burkholderiales</taxon>
        <taxon>Sphaerotilaceae</taxon>
        <taxon>Roseateles</taxon>
    </lineage>
</organism>
<evidence type="ECO:0000259" key="3">
    <source>
        <dbReference type="PROSITE" id="PS50977"/>
    </source>
</evidence>
<dbReference type="Proteomes" id="UP000235916">
    <property type="component" value="Unassembled WGS sequence"/>
</dbReference>
<dbReference type="Pfam" id="PF00440">
    <property type="entry name" value="TetR_N"/>
    <property type="match status" value="1"/>
</dbReference>
<dbReference type="GO" id="GO:0003677">
    <property type="term" value="F:DNA binding"/>
    <property type="evidence" value="ECO:0007669"/>
    <property type="project" value="UniProtKB-UniRule"/>
</dbReference>
<dbReference type="InterPro" id="IPR001647">
    <property type="entry name" value="HTH_TetR"/>
</dbReference>
<dbReference type="InterPro" id="IPR050692">
    <property type="entry name" value="HTH_transcr_repressor_FabR"/>
</dbReference>
<evidence type="ECO:0000313" key="5">
    <source>
        <dbReference type="Proteomes" id="UP000235916"/>
    </source>
</evidence>
<accession>A0A2N8KRU0</accession>
<evidence type="ECO:0000256" key="2">
    <source>
        <dbReference type="PROSITE-ProRule" id="PRU00335"/>
    </source>
</evidence>
<feature type="DNA-binding region" description="H-T-H motif" evidence="2">
    <location>
        <begin position="63"/>
        <end position="82"/>
    </location>
</feature>
<dbReference type="PANTHER" id="PTHR47752:SF1">
    <property type="entry name" value="HTH-TYPE TRANSCRIPTIONAL REPRESSOR FABR"/>
    <property type="match status" value="1"/>
</dbReference>
<comment type="caution">
    <text evidence="4">The sequence shown here is derived from an EMBL/GenBank/DDBJ whole genome shotgun (WGS) entry which is preliminary data.</text>
</comment>
<dbReference type="OrthoDB" id="8617654at2"/>
<name>A0A2N8KRU0_9BURK</name>
<dbReference type="InterPro" id="IPR009057">
    <property type="entry name" value="Homeodomain-like_sf"/>
</dbReference>
<protein>
    <submittedName>
        <fullName evidence="4">HTH-type transcriptional repressor FabR</fullName>
    </submittedName>
</protein>
<evidence type="ECO:0000313" key="4">
    <source>
        <dbReference type="EMBL" id="PND36150.1"/>
    </source>
</evidence>
<keyword evidence="5" id="KW-1185">Reference proteome</keyword>
<feature type="domain" description="HTH tetR-type" evidence="3">
    <location>
        <begin position="39"/>
        <end position="100"/>
    </location>
</feature>
<gene>
    <name evidence="4" type="ORF">C1O66_20705</name>
</gene>
<proteinExistence type="predicted"/>
<reference evidence="4 5" key="1">
    <citation type="submission" date="2018-01" db="EMBL/GenBank/DDBJ databases">
        <title>Draft genome sequence of Paucibacter aquatile CR182 isolated from freshwater of the Nakdong River.</title>
        <authorList>
            <person name="Choi A."/>
            <person name="Chung E.J."/>
        </authorList>
    </citation>
    <scope>NUCLEOTIDE SEQUENCE [LARGE SCALE GENOMIC DNA]</scope>
    <source>
        <strain evidence="4 5">CR182</strain>
    </source>
</reference>
<dbReference type="RefSeq" id="WP_102769925.1">
    <property type="nucleotide sequence ID" value="NZ_POSP01000004.1"/>
</dbReference>
<dbReference type="SUPFAM" id="SSF46689">
    <property type="entry name" value="Homeodomain-like"/>
    <property type="match status" value="1"/>
</dbReference>
<dbReference type="Gene3D" id="1.10.10.60">
    <property type="entry name" value="Homeodomain-like"/>
    <property type="match status" value="1"/>
</dbReference>
<dbReference type="NCBIfam" id="NF008402">
    <property type="entry name" value="PRK11202.1"/>
    <property type="match status" value="1"/>
</dbReference>
<dbReference type="AlphaFoldDB" id="A0A2N8KRU0"/>
<evidence type="ECO:0000256" key="1">
    <source>
        <dbReference type="ARBA" id="ARBA00023125"/>
    </source>
</evidence>